<sequence>MAHPLLLADLLNPTMPLRSPWNPQPRTRPFQSDPGAARNILPIGSHPSQQWPYRTTFATSGQRQPKGLGSTVMGPDSECGEEHPEPATVPLPIQLPLGPDAAPCPKDALKVAHPTLQSPRAPGDSIFSFISHRKLGYL</sequence>
<dbReference type="Proteomes" id="UP000799757">
    <property type="component" value="Unassembled WGS sequence"/>
</dbReference>
<organism evidence="2 3">
    <name type="scientific">Melanomma pulvis-pyrius CBS 109.77</name>
    <dbReference type="NCBI Taxonomy" id="1314802"/>
    <lineage>
        <taxon>Eukaryota</taxon>
        <taxon>Fungi</taxon>
        <taxon>Dikarya</taxon>
        <taxon>Ascomycota</taxon>
        <taxon>Pezizomycotina</taxon>
        <taxon>Dothideomycetes</taxon>
        <taxon>Pleosporomycetidae</taxon>
        <taxon>Pleosporales</taxon>
        <taxon>Melanommataceae</taxon>
        <taxon>Melanomma</taxon>
    </lineage>
</organism>
<reference evidence="2" key="1">
    <citation type="journal article" date="2020" name="Stud. Mycol.">
        <title>101 Dothideomycetes genomes: a test case for predicting lifestyles and emergence of pathogens.</title>
        <authorList>
            <person name="Haridas S."/>
            <person name="Albert R."/>
            <person name="Binder M."/>
            <person name="Bloem J."/>
            <person name="Labutti K."/>
            <person name="Salamov A."/>
            <person name="Andreopoulos B."/>
            <person name="Baker S."/>
            <person name="Barry K."/>
            <person name="Bills G."/>
            <person name="Bluhm B."/>
            <person name="Cannon C."/>
            <person name="Castanera R."/>
            <person name="Culley D."/>
            <person name="Daum C."/>
            <person name="Ezra D."/>
            <person name="Gonzalez J."/>
            <person name="Henrissat B."/>
            <person name="Kuo A."/>
            <person name="Liang C."/>
            <person name="Lipzen A."/>
            <person name="Lutzoni F."/>
            <person name="Magnuson J."/>
            <person name="Mondo S."/>
            <person name="Nolan M."/>
            <person name="Ohm R."/>
            <person name="Pangilinan J."/>
            <person name="Park H.-J."/>
            <person name="Ramirez L."/>
            <person name="Alfaro M."/>
            <person name="Sun H."/>
            <person name="Tritt A."/>
            <person name="Yoshinaga Y."/>
            <person name="Zwiers L.-H."/>
            <person name="Turgeon B."/>
            <person name="Goodwin S."/>
            <person name="Spatafora J."/>
            <person name="Crous P."/>
            <person name="Grigoriev I."/>
        </authorList>
    </citation>
    <scope>NUCLEOTIDE SEQUENCE</scope>
    <source>
        <strain evidence="2">CBS 109.77</strain>
    </source>
</reference>
<evidence type="ECO:0000256" key="1">
    <source>
        <dbReference type="SAM" id="MobiDB-lite"/>
    </source>
</evidence>
<protein>
    <submittedName>
        <fullName evidence="2">Uncharacterized protein</fullName>
    </submittedName>
</protein>
<accession>A0A6A6WZG4</accession>
<evidence type="ECO:0000313" key="3">
    <source>
        <dbReference type="Proteomes" id="UP000799757"/>
    </source>
</evidence>
<feature type="region of interest" description="Disordered" evidence="1">
    <location>
        <begin position="59"/>
        <end position="90"/>
    </location>
</feature>
<proteinExistence type="predicted"/>
<gene>
    <name evidence="2" type="ORF">K505DRAFT_365710</name>
</gene>
<dbReference type="EMBL" id="MU002146">
    <property type="protein sequence ID" value="KAF2789318.1"/>
    <property type="molecule type" value="Genomic_DNA"/>
</dbReference>
<name>A0A6A6WZG4_9PLEO</name>
<evidence type="ECO:0000313" key="2">
    <source>
        <dbReference type="EMBL" id="KAF2789318.1"/>
    </source>
</evidence>
<dbReference type="AlphaFoldDB" id="A0A6A6WZG4"/>
<feature type="region of interest" description="Disordered" evidence="1">
    <location>
        <begin position="17"/>
        <end position="37"/>
    </location>
</feature>
<keyword evidence="3" id="KW-1185">Reference proteome</keyword>